<dbReference type="Pfam" id="PF16036">
    <property type="entry name" value="Chalcone_3"/>
    <property type="match status" value="1"/>
</dbReference>
<dbReference type="Proteomes" id="UP001297581">
    <property type="component" value="Unassembled WGS sequence"/>
</dbReference>
<dbReference type="InterPro" id="IPR016087">
    <property type="entry name" value="Chalcone_isomerase"/>
</dbReference>
<reference evidence="3 4" key="1">
    <citation type="submission" date="2022-02" db="EMBL/GenBank/DDBJ databases">
        <title>The genome sequence of Shewanella sp. 3B26.</title>
        <authorList>
            <person name="Du J."/>
        </authorList>
    </citation>
    <scope>NUCLEOTIDE SEQUENCE [LARGE SCALE GENOMIC DNA]</scope>
    <source>
        <strain evidence="3 4">3B26</strain>
    </source>
</reference>
<keyword evidence="1" id="KW-0732">Signal</keyword>
<dbReference type="GO" id="GO:0016853">
    <property type="term" value="F:isomerase activity"/>
    <property type="evidence" value="ECO:0007669"/>
    <property type="project" value="UniProtKB-KW"/>
</dbReference>
<evidence type="ECO:0000256" key="1">
    <source>
        <dbReference type="SAM" id="SignalP"/>
    </source>
</evidence>
<evidence type="ECO:0000259" key="2">
    <source>
        <dbReference type="Pfam" id="PF16036"/>
    </source>
</evidence>
<proteinExistence type="predicted"/>
<dbReference type="AlphaFoldDB" id="A0AAJ1EZE9"/>
<protein>
    <submittedName>
        <fullName evidence="3">Chalcone isomerase family protein</fullName>
    </submittedName>
</protein>
<dbReference type="RefSeq" id="WP_240589802.1">
    <property type="nucleotide sequence ID" value="NZ_JAKUDL010000001.1"/>
</dbReference>
<evidence type="ECO:0000313" key="3">
    <source>
        <dbReference type="EMBL" id="MCH4293208.1"/>
    </source>
</evidence>
<organism evidence="3 4">
    <name type="scientific">Shewanella zhuhaiensis</name>
    <dbReference type="NCBI Taxonomy" id="2919576"/>
    <lineage>
        <taxon>Bacteria</taxon>
        <taxon>Pseudomonadati</taxon>
        <taxon>Pseudomonadota</taxon>
        <taxon>Gammaproteobacteria</taxon>
        <taxon>Alteromonadales</taxon>
        <taxon>Shewanellaceae</taxon>
        <taxon>Shewanella</taxon>
    </lineage>
</organism>
<sequence>MAITSAVKAIRSPSRPKLLIALMMITLSAFAAADSASGPLDGMSRVGKGKMNWLWLELYHASLYTQDGRYQIGRYPQALEIQYSRDIKAKDLLDATGSEWQKQGVDEAQVQSYLAKLAPLWVDVQRGDTLLLVANDETQGEFFFNGQSLGSVNDSGLMQAFLGIWLRDDTSEPSLRAQLLGETSCDC</sequence>
<feature type="domain" description="Chalcone isomerase" evidence="2">
    <location>
        <begin position="54"/>
        <end position="181"/>
    </location>
</feature>
<keyword evidence="4" id="KW-1185">Reference proteome</keyword>
<evidence type="ECO:0000313" key="4">
    <source>
        <dbReference type="Proteomes" id="UP001297581"/>
    </source>
</evidence>
<name>A0AAJ1EZE9_9GAMM</name>
<keyword evidence="3" id="KW-0413">Isomerase</keyword>
<dbReference type="EMBL" id="JAKUDL010000001">
    <property type="protein sequence ID" value="MCH4293208.1"/>
    <property type="molecule type" value="Genomic_DNA"/>
</dbReference>
<comment type="caution">
    <text evidence="3">The sequence shown here is derived from an EMBL/GenBank/DDBJ whole genome shotgun (WGS) entry which is preliminary data.</text>
</comment>
<gene>
    <name evidence="3" type="ORF">MJ923_02670</name>
</gene>
<accession>A0AAJ1EZE9</accession>
<feature type="chain" id="PRO_5042485635" evidence="1">
    <location>
        <begin position="32"/>
        <end position="187"/>
    </location>
</feature>
<feature type="signal peptide" evidence="1">
    <location>
        <begin position="1"/>
        <end position="31"/>
    </location>
</feature>